<proteinExistence type="predicted"/>
<comment type="subcellular location">
    <subcellularLocation>
        <location evidence="2">Endomembrane system</location>
        <topology evidence="2">Peripheral membrane protein</topology>
    </subcellularLocation>
</comment>
<dbReference type="PROSITE" id="PS50097">
    <property type="entry name" value="BTB"/>
    <property type="match status" value="1"/>
</dbReference>
<dbReference type="InterPro" id="IPR011333">
    <property type="entry name" value="SKP1/BTB/POZ_sf"/>
</dbReference>
<dbReference type="InterPro" id="IPR000210">
    <property type="entry name" value="BTB/POZ_dom"/>
</dbReference>
<comment type="function">
    <text evidence="1">May act as a substrate-specific adapter of an E3 ubiquitin-protein ligase complex (CUL3-RBX1-BTB) which mediates the ubiquitination and subsequent proteasomal degradation of target proteins.</text>
</comment>
<protein>
    <recommendedName>
        <fullName evidence="4">BTB domain-containing protein</fullName>
    </recommendedName>
</protein>
<evidence type="ECO:0000256" key="2">
    <source>
        <dbReference type="ARBA" id="ARBA00004184"/>
    </source>
</evidence>
<dbReference type="GO" id="GO:0019005">
    <property type="term" value="C:SCF ubiquitin ligase complex"/>
    <property type="evidence" value="ECO:0007669"/>
    <property type="project" value="TreeGrafter"/>
</dbReference>
<dbReference type="SMART" id="SM00875">
    <property type="entry name" value="BACK"/>
    <property type="match status" value="1"/>
</dbReference>
<reference evidence="5 6" key="1">
    <citation type="submission" date="2024-01" db="EMBL/GenBank/DDBJ databases">
        <title>The genomes of 5 underutilized Papilionoideae crops provide insights into root nodulation and disease resistanc.</title>
        <authorList>
            <person name="Yuan L."/>
        </authorList>
    </citation>
    <scope>NUCLEOTIDE SEQUENCE [LARGE SCALE GENOMIC DNA]</scope>
    <source>
        <strain evidence="5">ZHUSHIDOU_FW_LH</strain>
        <tissue evidence="5">Leaf</tissue>
    </source>
</reference>
<dbReference type="InterPro" id="IPR011705">
    <property type="entry name" value="BACK"/>
</dbReference>
<dbReference type="CDD" id="cd18186">
    <property type="entry name" value="BTB_POZ_ZBTB_KLHL-like"/>
    <property type="match status" value="1"/>
</dbReference>
<evidence type="ECO:0000256" key="1">
    <source>
        <dbReference type="ARBA" id="ARBA00002668"/>
    </source>
</evidence>
<dbReference type="InterPro" id="IPR032675">
    <property type="entry name" value="LRR_dom_sf"/>
</dbReference>
<dbReference type="Proteomes" id="UP001372338">
    <property type="component" value="Unassembled WGS sequence"/>
</dbReference>
<dbReference type="Gene3D" id="3.30.710.10">
    <property type="entry name" value="Potassium Channel Kv1.1, Chain A"/>
    <property type="match status" value="1"/>
</dbReference>
<dbReference type="InterPro" id="IPR006553">
    <property type="entry name" value="Leu-rich_rpt_Cys-con_subtyp"/>
</dbReference>
<gene>
    <name evidence="5" type="ORF">RIF29_39768</name>
</gene>
<evidence type="ECO:0000256" key="3">
    <source>
        <dbReference type="ARBA" id="ARBA00004906"/>
    </source>
</evidence>
<dbReference type="AlphaFoldDB" id="A0AAN9E1S9"/>
<evidence type="ECO:0000259" key="4">
    <source>
        <dbReference type="PROSITE" id="PS50097"/>
    </source>
</evidence>
<keyword evidence="6" id="KW-1185">Reference proteome</keyword>
<comment type="pathway">
    <text evidence="3">Protein modification; protein ubiquitination.</text>
</comment>
<organism evidence="5 6">
    <name type="scientific">Crotalaria pallida</name>
    <name type="common">Smooth rattlebox</name>
    <name type="synonym">Crotalaria striata</name>
    <dbReference type="NCBI Taxonomy" id="3830"/>
    <lineage>
        <taxon>Eukaryota</taxon>
        <taxon>Viridiplantae</taxon>
        <taxon>Streptophyta</taxon>
        <taxon>Embryophyta</taxon>
        <taxon>Tracheophyta</taxon>
        <taxon>Spermatophyta</taxon>
        <taxon>Magnoliopsida</taxon>
        <taxon>eudicotyledons</taxon>
        <taxon>Gunneridae</taxon>
        <taxon>Pentapetalae</taxon>
        <taxon>rosids</taxon>
        <taxon>fabids</taxon>
        <taxon>Fabales</taxon>
        <taxon>Fabaceae</taxon>
        <taxon>Papilionoideae</taxon>
        <taxon>50 kb inversion clade</taxon>
        <taxon>genistoids sensu lato</taxon>
        <taxon>core genistoids</taxon>
        <taxon>Crotalarieae</taxon>
        <taxon>Crotalaria</taxon>
    </lineage>
</organism>
<dbReference type="Pfam" id="PF07707">
    <property type="entry name" value="BACK"/>
    <property type="match status" value="1"/>
</dbReference>
<evidence type="ECO:0000313" key="6">
    <source>
        <dbReference type="Proteomes" id="UP001372338"/>
    </source>
</evidence>
<feature type="domain" description="BTB" evidence="4">
    <location>
        <begin position="47"/>
        <end position="115"/>
    </location>
</feature>
<dbReference type="GO" id="GO:0012505">
    <property type="term" value="C:endomembrane system"/>
    <property type="evidence" value="ECO:0007669"/>
    <property type="project" value="UniProtKB-SubCell"/>
</dbReference>
<comment type="caution">
    <text evidence="5">The sequence shown here is derived from an EMBL/GenBank/DDBJ whole genome shotgun (WGS) entry which is preliminary data.</text>
</comment>
<name>A0AAN9E1S9_CROPI</name>
<dbReference type="Gene3D" id="3.80.10.10">
    <property type="entry name" value="Ribonuclease Inhibitor"/>
    <property type="match status" value="2"/>
</dbReference>
<sequence>MESSSASVSNDDEHVILVCTNPNPVPTEAETPNEETLLLSTADILTWDLPTILSFPTIKVLTHRDRLVEHSSYFRGLLKGSFSESCLDSIAIQWNLHEFIQILKHIYGCPLDITSDTFLPLYEAALYFGVETLLLKCKMWFSEVFSPKGFQTTQIQIEDLIEIWKFGLEHATDFILDSCMGYLARNFMWAMHSKFFGKIPYDMLLSSMKHPHLTVDSEMHLADALLLWLGSNMENLESPSEAEAEDSCNGILKHIRLGLLPLWFAAGKRNSFLFRHLAEESLDSIFILLNIPTMGSQDTAGYIDLQHLRIRLTEYSKKVNLSDCPQITYELLLLSLIPSSDITDPTLKKIIEHFFIKSGLPVRGRRALQQRQLQTVTFEAVQEVDISKCQRLLIEHAVDCFCKSFPSLRILKAAYLLNIRTTSFLQLLEKCPLVCEIDLTVDITPVLPALVTVLSSSPAVIPLLPEKTSRVEYKAAEIMLFNESGPPLCNVTKLTLEGRTDVCDLRLQYISKLCVSLRHLNIKGCVSVTDFGISDLIHSCKKLNSIVVCDTSFGINSVKALSSAISDGASFSSQHSRDTYLNSVMSNLQTLHMGGCRGICESSLLELMSQTQVLKSLCLRGIDLVDQALYNFVGSSLEMLDVSNTKISGATLAYIIHGNPSLKCLKARDCKNLFREDSCIEKRESSFSSLHEGLHAELGKMSGLEEIEVGWGFSTFSLSALEPALMSLKTINVGLGGILGEDALRRLPAICPLLETIILHFQVISDNVLMNIVKSLINLQALSLCYCFGDISMSSFKFSMPNLRKLRLQRVTPWMTNDDLVILTQNCRNLVELSLLGCPLLNPDSQQIISRGWPGLVSIHMEECGEVTANGVSALLDCKALEDLLLRHNGCGLQRNFIFYAASELPLLRKLSLDICDAEEGDFDIPNYADRYFLSTLKIARCKSQRCAYNFPVPASGTRRRSVHVETLVLAWTSEDLIRTVVKERLF</sequence>
<evidence type="ECO:0000313" key="5">
    <source>
        <dbReference type="EMBL" id="KAK7244939.1"/>
    </source>
</evidence>
<dbReference type="Gene3D" id="1.25.40.420">
    <property type="match status" value="1"/>
</dbReference>
<dbReference type="SUPFAM" id="SSF52047">
    <property type="entry name" value="RNI-like"/>
    <property type="match status" value="2"/>
</dbReference>
<dbReference type="GO" id="GO:0031146">
    <property type="term" value="P:SCF-dependent proteasomal ubiquitin-dependent protein catabolic process"/>
    <property type="evidence" value="ECO:0007669"/>
    <property type="project" value="TreeGrafter"/>
</dbReference>
<accession>A0AAN9E1S9</accession>
<dbReference type="EMBL" id="JAYWIO010000008">
    <property type="protein sequence ID" value="KAK7244939.1"/>
    <property type="molecule type" value="Genomic_DNA"/>
</dbReference>
<dbReference type="SUPFAM" id="SSF54695">
    <property type="entry name" value="POZ domain"/>
    <property type="match status" value="1"/>
</dbReference>
<dbReference type="Pfam" id="PF00651">
    <property type="entry name" value="BTB"/>
    <property type="match status" value="1"/>
</dbReference>
<dbReference type="SMART" id="SM00367">
    <property type="entry name" value="LRR_CC"/>
    <property type="match status" value="6"/>
</dbReference>
<dbReference type="PANTHER" id="PTHR13318">
    <property type="entry name" value="PARTNER OF PAIRED, ISOFORM B-RELATED"/>
    <property type="match status" value="1"/>
</dbReference>
<dbReference type="PANTHER" id="PTHR13318:SF71">
    <property type="entry name" value="BTB_POZ DOMAIN-CONTAINING PROTEIN FBL11"/>
    <property type="match status" value="1"/>
</dbReference>